<protein>
    <recommendedName>
        <fullName evidence="1">Dinitrogenase iron-molybdenum cofactor biosynthesis domain-containing protein</fullName>
    </recommendedName>
</protein>
<dbReference type="PANTHER" id="PTHR42983:SF1">
    <property type="entry name" value="IRON-MOLYBDENUM PROTEIN"/>
    <property type="match status" value="1"/>
</dbReference>
<dbReference type="Pfam" id="PF02579">
    <property type="entry name" value="Nitro_FeMo-Co"/>
    <property type="match status" value="1"/>
</dbReference>
<dbReference type="AlphaFoldDB" id="A0A644YNH7"/>
<evidence type="ECO:0000313" key="2">
    <source>
        <dbReference type="EMBL" id="MPM29859.1"/>
    </source>
</evidence>
<dbReference type="EMBL" id="VSSQ01005627">
    <property type="protein sequence ID" value="MPM29859.1"/>
    <property type="molecule type" value="Genomic_DNA"/>
</dbReference>
<dbReference type="Gene3D" id="3.30.420.130">
    <property type="entry name" value="Dinitrogenase iron-molybdenum cofactor biosynthesis domain"/>
    <property type="match status" value="1"/>
</dbReference>
<evidence type="ECO:0000259" key="1">
    <source>
        <dbReference type="Pfam" id="PF02579"/>
    </source>
</evidence>
<dbReference type="InterPro" id="IPR003731">
    <property type="entry name" value="Di-Nase_FeMo-co_biosynth"/>
</dbReference>
<sequence length="118" mass="12168">MKVMIPVNDSRENVCVSFGRAPYFLIHNTETGSSEFAVNSAAEAQGGAGIKAAQLVVDKGADALVTVRCGQNAADVFKAAGVVIYRADGPSAAENLKALSEGKLSVLTSFHAGFHGKA</sequence>
<feature type="domain" description="Dinitrogenase iron-molybdenum cofactor biosynthesis" evidence="1">
    <location>
        <begin position="12"/>
        <end position="100"/>
    </location>
</feature>
<dbReference type="SUPFAM" id="SSF53146">
    <property type="entry name" value="Nitrogenase accessory factor-like"/>
    <property type="match status" value="1"/>
</dbReference>
<dbReference type="CDD" id="cd00851">
    <property type="entry name" value="MTH1175"/>
    <property type="match status" value="1"/>
</dbReference>
<comment type="caution">
    <text evidence="2">The sequence shown here is derived from an EMBL/GenBank/DDBJ whole genome shotgun (WGS) entry which is preliminary data.</text>
</comment>
<gene>
    <name evidence="2" type="ORF">SDC9_76400</name>
</gene>
<dbReference type="PANTHER" id="PTHR42983">
    <property type="entry name" value="DINITROGENASE IRON-MOLYBDENUM COFACTOR PROTEIN-RELATED"/>
    <property type="match status" value="1"/>
</dbReference>
<accession>A0A644YNH7</accession>
<organism evidence="2">
    <name type="scientific">bioreactor metagenome</name>
    <dbReference type="NCBI Taxonomy" id="1076179"/>
    <lineage>
        <taxon>unclassified sequences</taxon>
        <taxon>metagenomes</taxon>
        <taxon>ecological metagenomes</taxon>
    </lineage>
</organism>
<name>A0A644YNH7_9ZZZZ</name>
<reference evidence="2" key="1">
    <citation type="submission" date="2019-08" db="EMBL/GenBank/DDBJ databases">
        <authorList>
            <person name="Kucharzyk K."/>
            <person name="Murdoch R.W."/>
            <person name="Higgins S."/>
            <person name="Loffler F."/>
        </authorList>
    </citation>
    <scope>NUCLEOTIDE SEQUENCE</scope>
</reference>
<dbReference type="InterPro" id="IPR033913">
    <property type="entry name" value="MTH1175_dom"/>
</dbReference>
<proteinExistence type="predicted"/>
<dbReference type="InterPro" id="IPR036105">
    <property type="entry name" value="DiNase_FeMo-co_biosyn_sf"/>
</dbReference>